<dbReference type="RefSeq" id="WP_007476135.1">
    <property type="nucleotide sequence ID" value="NZ_KQ130610.1"/>
</dbReference>
<gene>
    <name evidence="5" type="ORF">X560_0139</name>
</gene>
<evidence type="ECO:0000259" key="4">
    <source>
        <dbReference type="Pfam" id="PF21302"/>
    </source>
</evidence>
<sequence>MKSKLEQRASFIERATSAFCCPICEQDCDFEPPLTLKCRNGHAFDVAKPGYLFLLAHGTKTKYDKALFEARKRLIETGFFDQMTARIISFIQEIDREELQIVDAGSGEGSHLAHIAQMIPKDVLAFGFDIAKEGVKQAARDYADIIFAVADLANMPLKKSETDVIINILSPASYEEFARILKDDGRVIKVIPETNYLKELRTFFYDDENTYSSTRVQERFKESFSVVHEERVTYKRKLDRSELADLMAMTPLGWHITEEKKALLLSFGTQTITVDYKIIVGAKHKLDLK</sequence>
<proteinExistence type="predicted"/>
<keyword evidence="1" id="KW-0862">Zinc</keyword>
<dbReference type="PATRIC" id="fig|1430899.3.peg.140"/>
<feature type="binding site" evidence="2">
    <location>
        <position position="80"/>
    </location>
    <ligand>
        <name>S-adenosyl-L-methionine</name>
        <dbReference type="ChEBI" id="CHEBI:59789"/>
    </ligand>
</feature>
<feature type="domain" description="23S rRNA (guanine(745)-N(1))-methyltransferase N-terminal" evidence="4">
    <location>
        <begin position="19"/>
        <end position="55"/>
    </location>
</feature>
<keyword evidence="5" id="KW-0808">Transferase</keyword>
<dbReference type="GO" id="GO:0008168">
    <property type="term" value="F:methyltransferase activity"/>
    <property type="evidence" value="ECO:0007669"/>
    <property type="project" value="UniProtKB-KW"/>
</dbReference>
<keyword evidence="5" id="KW-0489">Methyltransferase</keyword>
<evidence type="ECO:0000313" key="6">
    <source>
        <dbReference type="Proteomes" id="UP000052258"/>
    </source>
</evidence>
<comment type="caution">
    <text evidence="5">The sequence shown here is derived from an EMBL/GenBank/DDBJ whole genome shotgun (WGS) entry which is preliminary data.</text>
</comment>
<accession>A0A0J8GEF8</accession>
<dbReference type="Pfam" id="PF21302">
    <property type="entry name" value="Zn_ribbon_RlmA"/>
    <property type="match status" value="1"/>
</dbReference>
<feature type="binding site" evidence="1">
    <location>
        <position position="21"/>
    </location>
    <ligand>
        <name>Zn(2+)</name>
        <dbReference type="ChEBI" id="CHEBI:29105"/>
    </ligand>
</feature>
<organism evidence="5 6">
    <name type="scientific">Listeria fleischmannii 1991</name>
    <dbReference type="NCBI Taxonomy" id="1430899"/>
    <lineage>
        <taxon>Bacteria</taxon>
        <taxon>Bacillati</taxon>
        <taxon>Bacillota</taxon>
        <taxon>Bacilli</taxon>
        <taxon>Bacillales</taxon>
        <taxon>Listeriaceae</taxon>
        <taxon>Listeria</taxon>
    </lineage>
</organism>
<keyword evidence="2" id="KW-0949">S-adenosyl-L-methionine</keyword>
<feature type="binding site" evidence="2">
    <location>
        <position position="196"/>
    </location>
    <ligand>
        <name>S-adenosyl-L-methionine</name>
        <dbReference type="ChEBI" id="CHEBI:59789"/>
    </ligand>
</feature>
<feature type="binding site" evidence="2">
    <location>
        <begin position="108"/>
        <end position="109"/>
    </location>
    <ligand>
        <name>S-adenosyl-L-methionine</name>
        <dbReference type="ChEBI" id="CHEBI:59789"/>
    </ligand>
</feature>
<feature type="domain" description="Methyltransferase" evidence="3">
    <location>
        <begin position="101"/>
        <end position="185"/>
    </location>
</feature>
<dbReference type="Proteomes" id="UP000052258">
    <property type="component" value="Unassembled WGS sequence"/>
</dbReference>
<dbReference type="AlphaFoldDB" id="A0A0J8GEF8"/>
<name>A0A0J8GEF8_9LIST</name>
<dbReference type="PIRSF" id="PIRSF018249">
    <property type="entry name" value="MyrA_prd"/>
    <property type="match status" value="1"/>
</dbReference>
<dbReference type="InterPro" id="IPR041698">
    <property type="entry name" value="Methyltransf_25"/>
</dbReference>
<dbReference type="Gene3D" id="3.40.50.150">
    <property type="entry name" value="Vaccinia Virus protein VP39"/>
    <property type="match status" value="1"/>
</dbReference>
<dbReference type="GO" id="GO:0046872">
    <property type="term" value="F:metal ion binding"/>
    <property type="evidence" value="ECO:0007669"/>
    <property type="project" value="UniProtKB-KW"/>
</dbReference>
<keyword evidence="1" id="KW-0479">Metal-binding</keyword>
<feature type="binding site" evidence="1">
    <location>
        <position position="38"/>
    </location>
    <ligand>
        <name>Zn(2+)</name>
        <dbReference type="ChEBI" id="CHEBI:29105"/>
    </ligand>
</feature>
<dbReference type="InterPro" id="IPR016718">
    <property type="entry name" value="rRNA_m1G-MeTrfase_A_prd"/>
</dbReference>
<feature type="binding site" evidence="1">
    <location>
        <position position="42"/>
    </location>
    <ligand>
        <name>Zn(2+)</name>
        <dbReference type="ChEBI" id="CHEBI:29105"/>
    </ligand>
</feature>
<dbReference type="InterPro" id="IPR029063">
    <property type="entry name" value="SAM-dependent_MTases_sf"/>
</dbReference>
<dbReference type="SUPFAM" id="SSF53335">
    <property type="entry name" value="S-adenosyl-L-methionine-dependent methyltransferases"/>
    <property type="match status" value="1"/>
</dbReference>
<evidence type="ECO:0000259" key="3">
    <source>
        <dbReference type="Pfam" id="PF13649"/>
    </source>
</evidence>
<evidence type="ECO:0000313" key="5">
    <source>
        <dbReference type="EMBL" id="KMT61072.1"/>
    </source>
</evidence>
<keyword evidence="6" id="KW-1185">Reference proteome</keyword>
<dbReference type="EMBL" id="AZHO01000004">
    <property type="protein sequence ID" value="KMT61072.1"/>
    <property type="molecule type" value="Genomic_DNA"/>
</dbReference>
<dbReference type="Pfam" id="PF13649">
    <property type="entry name" value="Methyltransf_25"/>
    <property type="match status" value="1"/>
</dbReference>
<feature type="binding site" evidence="1">
    <location>
        <position position="24"/>
    </location>
    <ligand>
        <name>Zn(2+)</name>
        <dbReference type="ChEBI" id="CHEBI:29105"/>
    </ligand>
</feature>
<protein>
    <submittedName>
        <fullName evidence="5">rRNA (Guanine-N(1)-)-methyltransferase</fullName>
    </submittedName>
</protein>
<evidence type="ECO:0000256" key="2">
    <source>
        <dbReference type="PIRSR" id="PIRSR018249-2"/>
    </source>
</evidence>
<dbReference type="InterPro" id="IPR048647">
    <property type="entry name" value="RlmA_N"/>
</dbReference>
<dbReference type="GO" id="GO:0032259">
    <property type="term" value="P:methylation"/>
    <property type="evidence" value="ECO:0007669"/>
    <property type="project" value="UniProtKB-KW"/>
</dbReference>
<dbReference type="OrthoDB" id="5522265at2"/>
<reference evidence="5 6" key="1">
    <citation type="journal article" date="2015" name="Genome Biol. Evol.">
        <title>Comparative Genomics of Listeria Sensu Lato: Genus-Wide Differences in Evolutionary Dynamics and the Progressive Gain of Complex, Potentially Pathogenicity-Related Traits through Lateral Gene Transfer.</title>
        <authorList>
            <person name="Chiara M."/>
            <person name="Caruso M."/>
            <person name="D'Erchia A.M."/>
            <person name="Manzari C."/>
            <person name="Fraccalvieri R."/>
            <person name="Goffredo E."/>
            <person name="Latorre L."/>
            <person name="Miccolupo A."/>
            <person name="Padalino I."/>
            <person name="Santagada G."/>
            <person name="Chiocco D."/>
            <person name="Pesole G."/>
            <person name="Horner D.S."/>
            <person name="Parisi A."/>
        </authorList>
    </citation>
    <scope>NUCLEOTIDE SEQUENCE [LARGE SCALE GENOMIC DNA]</scope>
    <source>
        <strain evidence="5 6">1991</strain>
    </source>
</reference>
<evidence type="ECO:0000256" key="1">
    <source>
        <dbReference type="PIRSR" id="PIRSR018249-1"/>
    </source>
</evidence>